<protein>
    <submittedName>
        <fullName evidence="6">Transcriptional regulator</fullName>
    </submittedName>
</protein>
<dbReference type="Gene3D" id="1.10.357.10">
    <property type="entry name" value="Tetracycline Repressor, domain 2"/>
    <property type="match status" value="1"/>
</dbReference>
<keyword evidence="3" id="KW-0804">Transcription</keyword>
<dbReference type="GO" id="GO:0003700">
    <property type="term" value="F:DNA-binding transcription factor activity"/>
    <property type="evidence" value="ECO:0007669"/>
    <property type="project" value="TreeGrafter"/>
</dbReference>
<dbReference type="PANTHER" id="PTHR30055:SF209">
    <property type="entry name" value="POSSIBLE TRANSCRIPTIONAL REGULATORY PROTEIN (PROBABLY TETR-FAMILY)"/>
    <property type="match status" value="1"/>
</dbReference>
<keyword evidence="2 4" id="KW-0238">DNA-binding</keyword>
<name>A0A117QXB1_9ACTN</name>
<dbReference type="Proteomes" id="UP000053669">
    <property type="component" value="Unassembled WGS sequence"/>
</dbReference>
<reference evidence="6 7" key="1">
    <citation type="submission" date="2015-10" db="EMBL/GenBank/DDBJ databases">
        <title>Draft genome sequence of Streptomyces canus DSM 40017, type strain for the species Streptomyces canus.</title>
        <authorList>
            <person name="Ruckert C."/>
            <person name="Winkler A."/>
            <person name="Kalinowski J."/>
            <person name="Kampfer P."/>
            <person name="Glaeser S."/>
        </authorList>
    </citation>
    <scope>NUCLEOTIDE SEQUENCE [LARGE SCALE GENOMIC DNA]</scope>
    <source>
        <strain evidence="6 7">DSM 40017</strain>
    </source>
</reference>
<dbReference type="InterPro" id="IPR036271">
    <property type="entry name" value="Tet_transcr_reg_TetR-rel_C_sf"/>
</dbReference>
<dbReference type="PROSITE" id="PS50977">
    <property type="entry name" value="HTH_TETR_2"/>
    <property type="match status" value="1"/>
</dbReference>
<dbReference type="InterPro" id="IPR009057">
    <property type="entry name" value="Homeodomain-like_sf"/>
</dbReference>
<gene>
    <name evidence="6" type="ORF">AQJ46_40715</name>
</gene>
<evidence type="ECO:0000256" key="4">
    <source>
        <dbReference type="PROSITE-ProRule" id="PRU00335"/>
    </source>
</evidence>
<dbReference type="SUPFAM" id="SSF46689">
    <property type="entry name" value="Homeodomain-like"/>
    <property type="match status" value="1"/>
</dbReference>
<dbReference type="STRING" id="58343.AQJ46_40715"/>
<feature type="DNA-binding region" description="H-T-H motif" evidence="4">
    <location>
        <begin position="31"/>
        <end position="50"/>
    </location>
</feature>
<evidence type="ECO:0000259" key="5">
    <source>
        <dbReference type="PROSITE" id="PS50977"/>
    </source>
</evidence>
<accession>A0A117QXB1</accession>
<comment type="caution">
    <text evidence="6">The sequence shown here is derived from an EMBL/GenBank/DDBJ whole genome shotgun (WGS) entry which is preliminary data.</text>
</comment>
<dbReference type="Pfam" id="PF00440">
    <property type="entry name" value="TetR_N"/>
    <property type="match status" value="1"/>
</dbReference>
<dbReference type="EMBL" id="LMWU01000053">
    <property type="protein sequence ID" value="KUN59116.1"/>
    <property type="molecule type" value="Genomic_DNA"/>
</dbReference>
<feature type="domain" description="HTH tetR-type" evidence="5">
    <location>
        <begin position="8"/>
        <end position="68"/>
    </location>
</feature>
<dbReference type="AlphaFoldDB" id="A0A117QXB1"/>
<evidence type="ECO:0000313" key="6">
    <source>
        <dbReference type="EMBL" id="KUN59116.1"/>
    </source>
</evidence>
<dbReference type="InterPro" id="IPR001647">
    <property type="entry name" value="HTH_TetR"/>
</dbReference>
<evidence type="ECO:0000256" key="2">
    <source>
        <dbReference type="ARBA" id="ARBA00023125"/>
    </source>
</evidence>
<sequence length="227" mass="24740">MAGRARLEDAPERLVQAAVGLLAEQGPSAVKARTVASASGLSTMVLYSHFGGIPELMSAVADHGFKELGATFGRVPVTEDPIADLFAMALTCRRQARENPHLYDLMFGLSTRATYRPLPDTDRRLSGHSQAFREAHAHVTAACERLVRSGRVERQGPEAIAAQLWSYVHGYITLELAEHFVEFDDAVAQVLVPMGVNFTVGLGDQRERAEASHEAGARLYDSIVQVR</sequence>
<dbReference type="SUPFAM" id="SSF48498">
    <property type="entry name" value="Tetracyclin repressor-like, C-terminal domain"/>
    <property type="match status" value="1"/>
</dbReference>
<dbReference type="InterPro" id="IPR025996">
    <property type="entry name" value="MT1864/Rv1816-like_C"/>
</dbReference>
<evidence type="ECO:0000256" key="1">
    <source>
        <dbReference type="ARBA" id="ARBA00023015"/>
    </source>
</evidence>
<proteinExistence type="predicted"/>
<dbReference type="PANTHER" id="PTHR30055">
    <property type="entry name" value="HTH-TYPE TRANSCRIPTIONAL REGULATOR RUTR"/>
    <property type="match status" value="1"/>
</dbReference>
<evidence type="ECO:0000313" key="7">
    <source>
        <dbReference type="Proteomes" id="UP000053669"/>
    </source>
</evidence>
<dbReference type="InterPro" id="IPR050109">
    <property type="entry name" value="HTH-type_TetR-like_transc_reg"/>
</dbReference>
<dbReference type="Pfam" id="PF13305">
    <property type="entry name" value="TetR_C_33"/>
    <property type="match status" value="1"/>
</dbReference>
<dbReference type="RefSeq" id="WP_059210382.1">
    <property type="nucleotide sequence ID" value="NZ_KQ948673.1"/>
</dbReference>
<organism evidence="6 7">
    <name type="scientific">Streptomyces canus</name>
    <dbReference type="NCBI Taxonomy" id="58343"/>
    <lineage>
        <taxon>Bacteria</taxon>
        <taxon>Bacillati</taxon>
        <taxon>Actinomycetota</taxon>
        <taxon>Actinomycetes</taxon>
        <taxon>Kitasatosporales</taxon>
        <taxon>Streptomycetaceae</taxon>
        <taxon>Streptomyces</taxon>
        <taxon>Streptomyces aurantiacus group</taxon>
    </lineage>
</organism>
<dbReference type="GO" id="GO:0000976">
    <property type="term" value="F:transcription cis-regulatory region binding"/>
    <property type="evidence" value="ECO:0007669"/>
    <property type="project" value="TreeGrafter"/>
</dbReference>
<evidence type="ECO:0000256" key="3">
    <source>
        <dbReference type="ARBA" id="ARBA00023163"/>
    </source>
</evidence>
<keyword evidence="1" id="KW-0805">Transcription regulation</keyword>